<comment type="caution">
    <text evidence="1">The sequence shown here is derived from an EMBL/GenBank/DDBJ whole genome shotgun (WGS) entry which is preliminary data.</text>
</comment>
<protein>
    <submittedName>
        <fullName evidence="1">Uncharacterized protein</fullName>
    </submittedName>
</protein>
<dbReference type="EMBL" id="BQNB010012713">
    <property type="protein sequence ID" value="GJT06979.1"/>
    <property type="molecule type" value="Genomic_DNA"/>
</dbReference>
<sequence length="136" mass="15031">MIEGEAKMALEAWGLSMDASNYAHSDVMSLQLLASDHKRQVQLTKTLRLLKGLQTQMVKFQSLLSIMGYSQLAYCIDHLFCLATQYRYFVQAMIDEGVTAALAARDATRNGNDSHLRNTGVTNGCEVVVNAPTRTS</sequence>
<gene>
    <name evidence="1" type="ORF">Tco_0841441</name>
</gene>
<evidence type="ECO:0000313" key="2">
    <source>
        <dbReference type="Proteomes" id="UP001151760"/>
    </source>
</evidence>
<proteinExistence type="predicted"/>
<organism evidence="1 2">
    <name type="scientific">Tanacetum coccineum</name>
    <dbReference type="NCBI Taxonomy" id="301880"/>
    <lineage>
        <taxon>Eukaryota</taxon>
        <taxon>Viridiplantae</taxon>
        <taxon>Streptophyta</taxon>
        <taxon>Embryophyta</taxon>
        <taxon>Tracheophyta</taxon>
        <taxon>Spermatophyta</taxon>
        <taxon>Magnoliopsida</taxon>
        <taxon>eudicotyledons</taxon>
        <taxon>Gunneridae</taxon>
        <taxon>Pentapetalae</taxon>
        <taxon>asterids</taxon>
        <taxon>campanulids</taxon>
        <taxon>Asterales</taxon>
        <taxon>Asteraceae</taxon>
        <taxon>Asteroideae</taxon>
        <taxon>Anthemideae</taxon>
        <taxon>Anthemidinae</taxon>
        <taxon>Tanacetum</taxon>
    </lineage>
</organism>
<accession>A0ABQ5AY67</accession>
<name>A0ABQ5AY67_9ASTR</name>
<reference evidence="1" key="1">
    <citation type="journal article" date="2022" name="Int. J. Mol. Sci.">
        <title>Draft Genome of Tanacetum Coccineum: Genomic Comparison of Closely Related Tanacetum-Family Plants.</title>
        <authorList>
            <person name="Yamashiro T."/>
            <person name="Shiraishi A."/>
            <person name="Nakayama K."/>
            <person name="Satake H."/>
        </authorList>
    </citation>
    <scope>NUCLEOTIDE SEQUENCE</scope>
</reference>
<evidence type="ECO:0000313" key="1">
    <source>
        <dbReference type="EMBL" id="GJT06979.1"/>
    </source>
</evidence>
<reference evidence="1" key="2">
    <citation type="submission" date="2022-01" db="EMBL/GenBank/DDBJ databases">
        <authorList>
            <person name="Yamashiro T."/>
            <person name="Shiraishi A."/>
            <person name="Satake H."/>
            <person name="Nakayama K."/>
        </authorList>
    </citation>
    <scope>NUCLEOTIDE SEQUENCE</scope>
</reference>
<keyword evidence="2" id="KW-1185">Reference proteome</keyword>
<dbReference type="Proteomes" id="UP001151760">
    <property type="component" value="Unassembled WGS sequence"/>
</dbReference>